<proteinExistence type="inferred from homology"/>
<keyword evidence="5" id="KW-1003">Cell membrane</keyword>
<dbReference type="GO" id="GO:0065002">
    <property type="term" value="P:intracellular protein transmembrane transport"/>
    <property type="evidence" value="ECO:0007669"/>
    <property type="project" value="TreeGrafter"/>
</dbReference>
<dbReference type="PRINTS" id="PR01840">
    <property type="entry name" value="TATCFAMILY"/>
</dbReference>
<gene>
    <name evidence="5 6" type="primary">tatC</name>
    <name evidence="6" type="ORF">NARC_70003</name>
</gene>
<feature type="transmembrane region" description="Helical" evidence="5">
    <location>
        <begin position="236"/>
        <end position="256"/>
    </location>
</feature>
<comment type="caution">
    <text evidence="6">The sequence shown here is derived from an EMBL/GenBank/DDBJ whole genome shotgun (WGS) entry which is preliminary data.</text>
</comment>
<keyword evidence="5" id="KW-0653">Protein transport</keyword>
<dbReference type="OrthoDB" id="15305at2157"/>
<comment type="function">
    <text evidence="5">Part of the twin-arginine translocation (Tat) system that transports large folded proteins containing a characteristic twin-arginine motif in their signal peptide across membranes.</text>
</comment>
<evidence type="ECO:0000256" key="3">
    <source>
        <dbReference type="ARBA" id="ARBA00022989"/>
    </source>
</evidence>
<feature type="transmembrane region" description="Helical" evidence="5">
    <location>
        <begin position="214"/>
        <end position="230"/>
    </location>
</feature>
<dbReference type="Proteomes" id="UP000315289">
    <property type="component" value="Unassembled WGS sequence"/>
</dbReference>
<accession>A0A557SV03</accession>
<keyword evidence="2 5" id="KW-0812">Transmembrane</keyword>
<name>A0A557SV03_9ARCH</name>
<evidence type="ECO:0000256" key="4">
    <source>
        <dbReference type="ARBA" id="ARBA00023136"/>
    </source>
</evidence>
<dbReference type="PANTHER" id="PTHR30371:SF0">
    <property type="entry name" value="SEC-INDEPENDENT PROTEIN TRANSLOCASE PROTEIN TATC, CHLOROPLASTIC-RELATED"/>
    <property type="match status" value="1"/>
</dbReference>
<feature type="transmembrane region" description="Helical" evidence="5">
    <location>
        <begin position="93"/>
        <end position="119"/>
    </location>
</feature>
<dbReference type="GO" id="GO:0033281">
    <property type="term" value="C:TAT protein transport complex"/>
    <property type="evidence" value="ECO:0007669"/>
    <property type="project" value="UniProtKB-UniRule"/>
</dbReference>
<evidence type="ECO:0000313" key="7">
    <source>
        <dbReference type="Proteomes" id="UP000315289"/>
    </source>
</evidence>
<reference evidence="6 7" key="1">
    <citation type="journal article" date="2019" name="Front. Microbiol.">
        <title>Ammonia Oxidation by the Arctic Terrestrial Thaumarchaeote Candidatus Nitrosocosmicus arcticus Is Stimulated by Increasing Temperatures.</title>
        <authorList>
            <person name="Alves R.J.E."/>
            <person name="Kerou M."/>
            <person name="Zappe A."/>
            <person name="Bittner R."/>
            <person name="Abby S.S."/>
            <person name="Schmidt H.A."/>
            <person name="Pfeifer K."/>
            <person name="Schleper C."/>
        </authorList>
    </citation>
    <scope>NUCLEOTIDE SEQUENCE [LARGE SCALE GENOMIC DNA]</scope>
    <source>
        <strain evidence="6 7">Kfb</strain>
    </source>
</reference>
<dbReference type="GO" id="GO:0009977">
    <property type="term" value="F:proton motive force dependent protein transmembrane transporter activity"/>
    <property type="evidence" value="ECO:0007669"/>
    <property type="project" value="TreeGrafter"/>
</dbReference>
<comment type="subunit">
    <text evidence="5">Forms a complex with TatA.</text>
</comment>
<evidence type="ECO:0000256" key="1">
    <source>
        <dbReference type="ARBA" id="ARBA00004141"/>
    </source>
</evidence>
<keyword evidence="5" id="KW-0811">Translocation</keyword>
<dbReference type="EMBL" id="VOAH01000007">
    <property type="protein sequence ID" value="TVP40426.1"/>
    <property type="molecule type" value="Genomic_DNA"/>
</dbReference>
<dbReference type="PANTHER" id="PTHR30371">
    <property type="entry name" value="SEC-INDEPENDENT PROTEIN TRANSLOCASE PROTEIN TATC"/>
    <property type="match status" value="1"/>
</dbReference>
<feature type="transmembrane region" description="Helical" evidence="5">
    <location>
        <begin position="21"/>
        <end position="43"/>
    </location>
</feature>
<dbReference type="AlphaFoldDB" id="A0A557SV03"/>
<dbReference type="NCBIfam" id="TIGR00945">
    <property type="entry name" value="tatC"/>
    <property type="match status" value="1"/>
</dbReference>
<protein>
    <recommendedName>
        <fullName evidence="5">Sec-independent protein translocase protein TatC</fullName>
    </recommendedName>
</protein>
<dbReference type="Pfam" id="PF00902">
    <property type="entry name" value="TatC"/>
    <property type="match status" value="1"/>
</dbReference>
<sequence length="267" mass="30440">MINISEDKPIVKLLYELRVRTIRICIVIIIIILVCMTLGFTAVNFHGYHFLILYPDSFNSISVQIISQIRNDLLPNAVDLVQVTPGQAFTAQMYVSIIIGIVSGLPVIIGELFAFLNPALHHYEKKIIKGIMLPVMALFILGCLFSYFIVIPYTLDFLYNYGQSMGVVSFFEIIPFIIFVLNLLIIFGFAYQLPIIMWTVTKTKFVKPDFWKKNFRYILIVLVIVGAIITPDGSGLTMWFIVGPMMLLYFIGMTIIKVDSKMSRIQD</sequence>
<dbReference type="InterPro" id="IPR002033">
    <property type="entry name" value="TatC"/>
</dbReference>
<comment type="subcellular location">
    <subcellularLocation>
        <location evidence="5">Cell membrane</location>
        <topology evidence="5">Multi-pass membrane protein</topology>
    </subcellularLocation>
    <subcellularLocation>
        <location evidence="1">Membrane</location>
        <topology evidence="1">Multi-pass membrane protein</topology>
    </subcellularLocation>
</comment>
<keyword evidence="4 5" id="KW-0472">Membrane</keyword>
<comment type="similarity">
    <text evidence="5">Belongs to the TatC family.</text>
</comment>
<feature type="transmembrane region" description="Helical" evidence="5">
    <location>
        <begin position="131"/>
        <end position="153"/>
    </location>
</feature>
<dbReference type="RefSeq" id="WP_144730497.1">
    <property type="nucleotide sequence ID" value="NZ_ML675583.1"/>
</dbReference>
<evidence type="ECO:0000256" key="2">
    <source>
        <dbReference type="ARBA" id="ARBA00022692"/>
    </source>
</evidence>
<feature type="transmembrane region" description="Helical" evidence="5">
    <location>
        <begin position="173"/>
        <end position="193"/>
    </location>
</feature>
<keyword evidence="7" id="KW-1185">Reference proteome</keyword>
<keyword evidence="5" id="KW-0813">Transport</keyword>
<keyword evidence="3 5" id="KW-1133">Transmembrane helix</keyword>
<dbReference type="HAMAP" id="MF_00902">
    <property type="entry name" value="TatC"/>
    <property type="match status" value="1"/>
</dbReference>
<evidence type="ECO:0000256" key="5">
    <source>
        <dbReference type="HAMAP-Rule" id="MF_00902"/>
    </source>
</evidence>
<evidence type="ECO:0000313" key="6">
    <source>
        <dbReference type="EMBL" id="TVP40426.1"/>
    </source>
</evidence>
<organism evidence="6 7">
    <name type="scientific">Candidatus Nitrosocosmicus arcticus</name>
    <dbReference type="NCBI Taxonomy" id="2035267"/>
    <lineage>
        <taxon>Archaea</taxon>
        <taxon>Nitrososphaerota</taxon>
        <taxon>Nitrososphaeria</taxon>
        <taxon>Nitrososphaerales</taxon>
        <taxon>Nitrososphaeraceae</taxon>
        <taxon>Candidatus Nitrosocosmicus</taxon>
    </lineage>
</organism>
<dbReference type="GO" id="GO:0043953">
    <property type="term" value="P:protein transport by the Tat complex"/>
    <property type="evidence" value="ECO:0007669"/>
    <property type="project" value="UniProtKB-UniRule"/>
</dbReference>